<evidence type="ECO:0000313" key="1">
    <source>
        <dbReference type="EMBL" id="POZ56163.1"/>
    </source>
</evidence>
<organism evidence="1 2">
    <name type="scientific">Lysinibacillus sphaericus</name>
    <name type="common">Bacillus sphaericus</name>
    <dbReference type="NCBI Taxonomy" id="1421"/>
    <lineage>
        <taxon>Bacteria</taxon>
        <taxon>Bacillati</taxon>
        <taxon>Bacillota</taxon>
        <taxon>Bacilli</taxon>
        <taxon>Bacillales</taxon>
        <taxon>Bacillaceae</taxon>
        <taxon>Lysinibacillus</taxon>
    </lineage>
</organism>
<keyword evidence="2" id="KW-1185">Reference proteome</keyword>
<dbReference type="AlphaFoldDB" id="A0A2S5CZB5"/>
<dbReference type="RefSeq" id="WP_069512242.1">
    <property type="nucleotide sequence ID" value="NZ_CP194323.1"/>
</dbReference>
<sequence length="196" mass="22816">MDVNSLDRANRKKVRALKILDELQLMQRWRTIGNCFVVGATAYDLIVSPDIDMETFSDELNPEKVMMALAPLVDNQNVVELKYKNYMDSDYQGHYFKIIYLANQEEWNIDMWLFSNGRQGALSKDLVPFMKKALTATSRKAILDIKEALLEINLSYSSIFIYQAVIECGIRHVNEFLEWTKNHDTNLLIQWKPDSQ</sequence>
<reference evidence="1 2" key="1">
    <citation type="submission" date="2017-11" db="EMBL/GenBank/DDBJ databases">
        <title>Genome sequence of Lysinibacillus sphaericus, a lignin-degrading bacteria isolated from municipal solid waste soil.</title>
        <authorList>
            <person name="Persinoti G.F."/>
            <person name="Paixao D.A."/>
            <person name="Bugg T.D."/>
            <person name="Squina F.M."/>
        </authorList>
    </citation>
    <scope>NUCLEOTIDE SEQUENCE [LARGE SCALE GENOMIC DNA]</scope>
    <source>
        <strain evidence="1 2">A1</strain>
    </source>
</reference>
<protein>
    <submittedName>
        <fullName evidence="1">Uncharacterized protein</fullName>
    </submittedName>
</protein>
<proteinExistence type="predicted"/>
<dbReference type="Proteomes" id="UP000237319">
    <property type="component" value="Unassembled WGS sequence"/>
</dbReference>
<comment type="caution">
    <text evidence="1">The sequence shown here is derived from an EMBL/GenBank/DDBJ whole genome shotgun (WGS) entry which is preliminary data.</text>
</comment>
<accession>A0A2S5CZB5</accession>
<name>A0A2S5CZB5_LYSSH</name>
<evidence type="ECO:0000313" key="2">
    <source>
        <dbReference type="Proteomes" id="UP000237319"/>
    </source>
</evidence>
<dbReference type="EMBL" id="PGLV01000001">
    <property type="protein sequence ID" value="POZ56163.1"/>
    <property type="molecule type" value="Genomic_DNA"/>
</dbReference>
<gene>
    <name evidence="1" type="ORF">LYSIN_00946</name>
</gene>